<evidence type="ECO:0000313" key="1">
    <source>
        <dbReference type="EMBL" id="KIL57833.1"/>
    </source>
</evidence>
<dbReference type="AlphaFoldDB" id="A0A0C2WNL4"/>
<gene>
    <name evidence="1" type="ORF">M378DRAFT_56702</name>
</gene>
<sequence length="64" mass="7407">SGRLFTFLPLPSKTGFPVHIHALFSMNSSRQRLRKPNERGIVQGSDKDVLIKWNQLLFNHHIPQ</sequence>
<dbReference type="GO" id="GO:0030544">
    <property type="term" value="F:Hsp70 protein binding"/>
    <property type="evidence" value="ECO:0007669"/>
    <property type="project" value="TreeGrafter"/>
</dbReference>
<keyword evidence="2" id="KW-1185">Reference proteome</keyword>
<dbReference type="Proteomes" id="UP000054549">
    <property type="component" value="Unassembled WGS sequence"/>
</dbReference>
<dbReference type="STRING" id="946122.A0A0C2WNL4"/>
<dbReference type="InParanoid" id="A0A0C2WNL4"/>
<dbReference type="HOGENOM" id="CLU_189583_0_0_1"/>
<dbReference type="OrthoDB" id="1262810at2759"/>
<proteinExistence type="predicted"/>
<feature type="non-terminal residue" evidence="1">
    <location>
        <position position="64"/>
    </location>
</feature>
<feature type="non-terminal residue" evidence="1">
    <location>
        <position position="1"/>
    </location>
</feature>
<evidence type="ECO:0000313" key="2">
    <source>
        <dbReference type="Proteomes" id="UP000054549"/>
    </source>
</evidence>
<dbReference type="InterPro" id="IPR052972">
    <property type="entry name" value="Sacsin_chaperone_reg"/>
</dbReference>
<dbReference type="PANTHER" id="PTHR15600:SF42">
    <property type="entry name" value="SACSIN"/>
    <property type="match status" value="1"/>
</dbReference>
<name>A0A0C2WNL4_AMAMK</name>
<dbReference type="EMBL" id="KN818356">
    <property type="protein sequence ID" value="KIL57833.1"/>
    <property type="molecule type" value="Genomic_DNA"/>
</dbReference>
<dbReference type="PANTHER" id="PTHR15600">
    <property type="entry name" value="SACSIN"/>
    <property type="match status" value="1"/>
</dbReference>
<organism evidence="1 2">
    <name type="scientific">Amanita muscaria (strain Koide BX008)</name>
    <dbReference type="NCBI Taxonomy" id="946122"/>
    <lineage>
        <taxon>Eukaryota</taxon>
        <taxon>Fungi</taxon>
        <taxon>Dikarya</taxon>
        <taxon>Basidiomycota</taxon>
        <taxon>Agaricomycotina</taxon>
        <taxon>Agaricomycetes</taxon>
        <taxon>Agaricomycetidae</taxon>
        <taxon>Agaricales</taxon>
        <taxon>Pluteineae</taxon>
        <taxon>Amanitaceae</taxon>
        <taxon>Amanita</taxon>
    </lineage>
</organism>
<protein>
    <submittedName>
        <fullName evidence="1">Uncharacterized protein</fullName>
    </submittedName>
</protein>
<accession>A0A0C2WNL4</accession>
<reference evidence="1 2" key="1">
    <citation type="submission" date="2014-04" db="EMBL/GenBank/DDBJ databases">
        <title>Evolutionary Origins and Diversification of the Mycorrhizal Mutualists.</title>
        <authorList>
            <consortium name="DOE Joint Genome Institute"/>
            <consortium name="Mycorrhizal Genomics Consortium"/>
            <person name="Kohler A."/>
            <person name="Kuo A."/>
            <person name="Nagy L.G."/>
            <person name="Floudas D."/>
            <person name="Copeland A."/>
            <person name="Barry K.W."/>
            <person name="Cichocki N."/>
            <person name="Veneault-Fourrey C."/>
            <person name="LaButti K."/>
            <person name="Lindquist E.A."/>
            <person name="Lipzen A."/>
            <person name="Lundell T."/>
            <person name="Morin E."/>
            <person name="Murat C."/>
            <person name="Riley R."/>
            <person name="Ohm R."/>
            <person name="Sun H."/>
            <person name="Tunlid A."/>
            <person name="Henrissat B."/>
            <person name="Grigoriev I.V."/>
            <person name="Hibbett D.S."/>
            <person name="Martin F."/>
        </authorList>
    </citation>
    <scope>NUCLEOTIDE SEQUENCE [LARGE SCALE GENOMIC DNA]</scope>
    <source>
        <strain evidence="1 2">Koide BX008</strain>
    </source>
</reference>